<evidence type="ECO:0000259" key="1">
    <source>
        <dbReference type="Pfam" id="PF14016"/>
    </source>
</evidence>
<dbReference type="EMBL" id="PGEY01000001">
    <property type="protein sequence ID" value="PJJ45078.1"/>
    <property type="molecule type" value="Genomic_DNA"/>
</dbReference>
<dbReference type="RefSeq" id="WP_066142088.1">
    <property type="nucleotide sequence ID" value="NZ_PGEY01000001.1"/>
</dbReference>
<evidence type="ECO:0000313" key="2">
    <source>
        <dbReference type="EMBL" id="PJJ45078.1"/>
    </source>
</evidence>
<gene>
    <name evidence="2" type="ORF">ATK23_2331</name>
</gene>
<protein>
    <submittedName>
        <fullName evidence="2">Uncharacterized protein DUF4232</fullName>
    </submittedName>
</protein>
<dbReference type="Pfam" id="PF14016">
    <property type="entry name" value="DUF4232"/>
    <property type="match status" value="1"/>
</dbReference>
<comment type="caution">
    <text evidence="2">The sequence shown here is derived from an EMBL/GenBank/DDBJ whole genome shotgun (WGS) entry which is preliminary data.</text>
</comment>
<reference evidence="2 3" key="1">
    <citation type="submission" date="2017-11" db="EMBL/GenBank/DDBJ databases">
        <title>Sequencing the genomes of 1000 actinobacteria strains.</title>
        <authorList>
            <person name="Klenk H.-P."/>
        </authorList>
    </citation>
    <scope>NUCLEOTIDE SEQUENCE [LARGE SCALE GENOMIC DNA]</scope>
    <source>
        <strain evidence="2 3">DSM 12798</strain>
    </source>
</reference>
<dbReference type="InterPro" id="IPR025326">
    <property type="entry name" value="DUF4232"/>
</dbReference>
<accession>A0ABX4N0A3</accession>
<proteinExistence type="predicted"/>
<organism evidence="2 3">
    <name type="scientific">Glutamicibacter mysorens</name>
    <dbReference type="NCBI Taxonomy" id="257984"/>
    <lineage>
        <taxon>Bacteria</taxon>
        <taxon>Bacillati</taxon>
        <taxon>Actinomycetota</taxon>
        <taxon>Actinomycetes</taxon>
        <taxon>Micrococcales</taxon>
        <taxon>Micrococcaceae</taxon>
        <taxon>Glutamicibacter</taxon>
    </lineage>
</organism>
<evidence type="ECO:0000313" key="3">
    <source>
        <dbReference type="Proteomes" id="UP000229263"/>
    </source>
</evidence>
<keyword evidence="3" id="KW-1185">Reference proteome</keyword>
<sequence>MKPLRAGAIVAALALITVLLMVWKPWDSCDAPDDVCDFLATVADRDGVLGSQVSSRVSERDALAAPELSVDVQFELSDQLAPGQAKEAVTQMAQDIQAGAPALDMNEIHLSFVAGPSRKIPGTNTKAYPLEVSEIISPAAADEQAKPALLGEKAAFAFGLRHHGAASVINGSATADNLEQLLKLGEFTAQAKHPAELVLADHSVRYSATDRTDMSELQLLADAAKRGIFQNASIDNSGLNLALGNQAPAAAEQETHVWLEQHEAFDEAMPYKLFSAGYEVLAEGWVGGKKPESLIPRPVVLPDNVTSWPQDPSAPWCAEGDVDIALGTPDAAAGSRYLPVFAKNTSAGPCALRSYPQIAFLNADGDAQPDVQLQPEPGILLERVTIPAGEAVISTLEWNAMSTSLDPDETVALGIAAARGMTPVELAPAFDGQPTTLDILDGARITQSPWVQARDGWTVPSGAFAQQSPARPRP</sequence>
<feature type="domain" description="DUF4232" evidence="1">
    <location>
        <begin position="317"/>
        <end position="450"/>
    </location>
</feature>
<dbReference type="Proteomes" id="UP000229263">
    <property type="component" value="Unassembled WGS sequence"/>
</dbReference>
<name>A0ABX4N0A3_9MICC</name>